<evidence type="ECO:0000256" key="2">
    <source>
        <dbReference type="ARBA" id="ARBA00011123"/>
    </source>
</evidence>
<dbReference type="HAMAP" id="MF_00120">
    <property type="entry name" value="GatA"/>
    <property type="match status" value="1"/>
</dbReference>
<evidence type="ECO:0000256" key="10">
    <source>
        <dbReference type="HAMAP-Rule" id="MF_00120"/>
    </source>
</evidence>
<evidence type="ECO:0000256" key="4">
    <source>
        <dbReference type="ARBA" id="ARBA00014428"/>
    </source>
</evidence>
<organism evidence="12 13">
    <name type="scientific">Anaplasma platys</name>
    <dbReference type="NCBI Taxonomy" id="949"/>
    <lineage>
        <taxon>Bacteria</taxon>
        <taxon>Pseudomonadati</taxon>
        <taxon>Pseudomonadota</taxon>
        <taxon>Alphaproteobacteria</taxon>
        <taxon>Rickettsiales</taxon>
        <taxon>Anaplasmataceae</taxon>
        <taxon>Anaplasma</taxon>
    </lineage>
</organism>
<feature type="domain" description="Amidase" evidence="11">
    <location>
        <begin position="47"/>
        <end position="490"/>
    </location>
</feature>
<dbReference type="NCBIfam" id="TIGR00132">
    <property type="entry name" value="gatA"/>
    <property type="match status" value="1"/>
</dbReference>
<evidence type="ECO:0000313" key="13">
    <source>
        <dbReference type="Proteomes" id="UP000500930"/>
    </source>
</evidence>
<comment type="subunit">
    <text evidence="2 10">Heterotrimer of A, B and C subunits.</text>
</comment>
<keyword evidence="8 10" id="KW-0648">Protein biosynthesis</keyword>
<dbReference type="Gene3D" id="3.90.1300.10">
    <property type="entry name" value="Amidase signature (AS) domain"/>
    <property type="match status" value="1"/>
</dbReference>
<evidence type="ECO:0000259" key="11">
    <source>
        <dbReference type="Pfam" id="PF01425"/>
    </source>
</evidence>
<feature type="active site" description="Charge relay system" evidence="10">
    <location>
        <position position="179"/>
    </location>
</feature>
<dbReference type="GO" id="GO:0016740">
    <property type="term" value="F:transferase activity"/>
    <property type="evidence" value="ECO:0007669"/>
    <property type="project" value="UniProtKB-KW"/>
</dbReference>
<evidence type="ECO:0000256" key="7">
    <source>
        <dbReference type="ARBA" id="ARBA00022840"/>
    </source>
</evidence>
<keyword evidence="5 10" id="KW-0436">Ligase</keyword>
<dbReference type="EMBL" id="CP046391">
    <property type="protein sequence ID" value="QJC27642.1"/>
    <property type="molecule type" value="Genomic_DNA"/>
</dbReference>
<sequence>MPCAQSVLTSHHICALCGLFYMKKELLKLSILEAHDHLKKRDFSASEFVEAYVKEMENEQLNAFVTKTADLALKQAKEVDGLLYRGEEISPLAGMPIGVKDLFCTKGTRTTACSNILKDFVPTYESTVSSKLWENSAVMMGKLNMDEFAMGSSNLNSCFGPVKNPWKGPNGEDLIPGGSSGGSSAAVAGLLCIGAIGSDTGGSVRQPAALCGIVGAKPTYGRCSRWGMIAFSSSLDQAGVLTRSVEDAAVMLQAICGYDKKDSTSAKVDVPNFLERINYDIRGKRIGISKECAIPDNKEKEDAAKMWDLNIKFLQDCGAEIVDISLPHTKYALPVYYIISPSEASSNLSRYDGIRYGTRNEGETVDEMYELTRSTNFGEEVKKRILIGAHVLSLGCYYTYFRRAQQIRHAVIKDFAEAFKKVDFILTVAVPRSVIGIDEKMSAIDIYYNDVYTVPASLAGLPAISVPAGLSSSGNPMSLQVIGNHFDEGGMLNVAAVIHKRSGDLLKHLHGY</sequence>
<dbReference type="SUPFAM" id="SSF75304">
    <property type="entry name" value="Amidase signature (AS) enzymes"/>
    <property type="match status" value="1"/>
</dbReference>
<reference evidence="12 13" key="1">
    <citation type="journal article" date="2020" name="Pathogens">
        <title>First Whole Genome Sequence of Anaplasma platys, an Obligate Intracellular Rickettsial Pathogen of Dogs.</title>
        <authorList>
            <person name="Llanes A."/>
            <person name="Rajeev S."/>
        </authorList>
    </citation>
    <scope>NUCLEOTIDE SEQUENCE [LARGE SCALE GENOMIC DNA]</scope>
    <source>
        <strain evidence="12 13">S3</strain>
    </source>
</reference>
<dbReference type="InterPro" id="IPR036928">
    <property type="entry name" value="AS_sf"/>
</dbReference>
<evidence type="ECO:0000256" key="5">
    <source>
        <dbReference type="ARBA" id="ARBA00022598"/>
    </source>
</evidence>
<dbReference type="Pfam" id="PF01425">
    <property type="entry name" value="Amidase"/>
    <property type="match status" value="1"/>
</dbReference>
<proteinExistence type="inferred from homology"/>
<dbReference type="PANTHER" id="PTHR11895:SF151">
    <property type="entry name" value="GLUTAMYL-TRNA(GLN) AMIDOTRANSFERASE SUBUNIT A"/>
    <property type="match status" value="1"/>
</dbReference>
<evidence type="ECO:0000256" key="1">
    <source>
        <dbReference type="ARBA" id="ARBA00008069"/>
    </source>
</evidence>
<comment type="function">
    <text evidence="10">Allows the formation of correctly charged Gln-tRNA(Gln) through the transamidation of misacylated Glu-tRNA(Gln) in organisms which lack glutaminyl-tRNA synthetase. The reaction takes place in the presence of glutamine and ATP through an activated gamma-phospho-Glu-tRNA(Gln).</text>
</comment>
<evidence type="ECO:0000256" key="8">
    <source>
        <dbReference type="ARBA" id="ARBA00022917"/>
    </source>
</evidence>
<name>A0A858PYJ7_9RICK</name>
<protein>
    <recommendedName>
        <fullName evidence="4 10">Glutamyl-tRNA(Gln) amidotransferase subunit A</fullName>
        <shortName evidence="10">Glu-ADT subunit A</shortName>
        <ecNumber evidence="3 10">6.3.5.7</ecNumber>
    </recommendedName>
</protein>
<dbReference type="Proteomes" id="UP000500930">
    <property type="component" value="Chromosome"/>
</dbReference>
<gene>
    <name evidence="10 12" type="primary">gatA</name>
    <name evidence="12" type="ORF">ANPL_02870</name>
</gene>
<dbReference type="GO" id="GO:0005524">
    <property type="term" value="F:ATP binding"/>
    <property type="evidence" value="ECO:0007669"/>
    <property type="project" value="UniProtKB-KW"/>
</dbReference>
<dbReference type="PROSITE" id="PS00571">
    <property type="entry name" value="AMIDASES"/>
    <property type="match status" value="1"/>
</dbReference>
<dbReference type="AlphaFoldDB" id="A0A858PYJ7"/>
<dbReference type="EC" id="6.3.5.7" evidence="3 10"/>
<feature type="active site" description="Acyl-ester intermediate" evidence="10">
    <location>
        <position position="203"/>
    </location>
</feature>
<dbReference type="InterPro" id="IPR023631">
    <property type="entry name" value="Amidase_dom"/>
</dbReference>
<keyword evidence="7 10" id="KW-0067">ATP-binding</keyword>
<evidence type="ECO:0000256" key="9">
    <source>
        <dbReference type="ARBA" id="ARBA00047407"/>
    </source>
</evidence>
<keyword evidence="6 10" id="KW-0547">Nucleotide-binding</keyword>
<dbReference type="PANTHER" id="PTHR11895">
    <property type="entry name" value="TRANSAMIDASE"/>
    <property type="match status" value="1"/>
</dbReference>
<dbReference type="GO" id="GO:0050567">
    <property type="term" value="F:glutaminyl-tRNA synthase (glutamine-hydrolyzing) activity"/>
    <property type="evidence" value="ECO:0007669"/>
    <property type="project" value="UniProtKB-UniRule"/>
</dbReference>
<dbReference type="KEGG" id="aplt:ANPL_02870"/>
<dbReference type="GO" id="GO:0006412">
    <property type="term" value="P:translation"/>
    <property type="evidence" value="ECO:0007669"/>
    <property type="project" value="UniProtKB-UniRule"/>
</dbReference>
<feature type="active site" description="Charge relay system" evidence="10">
    <location>
        <position position="100"/>
    </location>
</feature>
<evidence type="ECO:0000256" key="3">
    <source>
        <dbReference type="ARBA" id="ARBA00012739"/>
    </source>
</evidence>
<dbReference type="InterPro" id="IPR020556">
    <property type="entry name" value="Amidase_CS"/>
</dbReference>
<evidence type="ECO:0000256" key="6">
    <source>
        <dbReference type="ARBA" id="ARBA00022741"/>
    </source>
</evidence>
<accession>A0A858PYJ7</accession>
<dbReference type="GO" id="GO:0030956">
    <property type="term" value="C:glutamyl-tRNA(Gln) amidotransferase complex"/>
    <property type="evidence" value="ECO:0007669"/>
    <property type="project" value="InterPro"/>
</dbReference>
<dbReference type="InterPro" id="IPR004412">
    <property type="entry name" value="GatA"/>
</dbReference>
<evidence type="ECO:0000313" key="12">
    <source>
        <dbReference type="EMBL" id="QJC27642.1"/>
    </source>
</evidence>
<keyword evidence="12" id="KW-0808">Transferase</keyword>
<comment type="catalytic activity">
    <reaction evidence="9 10">
        <text>L-glutamyl-tRNA(Gln) + L-glutamine + ATP + H2O = L-glutaminyl-tRNA(Gln) + L-glutamate + ADP + phosphate + H(+)</text>
        <dbReference type="Rhea" id="RHEA:17521"/>
        <dbReference type="Rhea" id="RHEA-COMP:9681"/>
        <dbReference type="Rhea" id="RHEA-COMP:9684"/>
        <dbReference type="ChEBI" id="CHEBI:15377"/>
        <dbReference type="ChEBI" id="CHEBI:15378"/>
        <dbReference type="ChEBI" id="CHEBI:29985"/>
        <dbReference type="ChEBI" id="CHEBI:30616"/>
        <dbReference type="ChEBI" id="CHEBI:43474"/>
        <dbReference type="ChEBI" id="CHEBI:58359"/>
        <dbReference type="ChEBI" id="CHEBI:78520"/>
        <dbReference type="ChEBI" id="CHEBI:78521"/>
        <dbReference type="ChEBI" id="CHEBI:456216"/>
        <dbReference type="EC" id="6.3.5.7"/>
    </reaction>
</comment>
<keyword evidence="13" id="KW-1185">Reference proteome</keyword>
<dbReference type="InterPro" id="IPR000120">
    <property type="entry name" value="Amidase"/>
</dbReference>
<comment type="similarity">
    <text evidence="1 10">Belongs to the amidase family. GatA subfamily.</text>
</comment>